<evidence type="ECO:0000256" key="1">
    <source>
        <dbReference type="SAM" id="Phobius"/>
    </source>
</evidence>
<dbReference type="EMBL" id="UAVW01000018">
    <property type="protein sequence ID" value="SQB15817.1"/>
    <property type="molecule type" value="Genomic_DNA"/>
</dbReference>
<keyword evidence="1" id="KW-1133">Transmembrane helix</keyword>
<accession>A0A2X2UN50</accession>
<feature type="transmembrane region" description="Helical" evidence="1">
    <location>
        <begin position="49"/>
        <end position="72"/>
    </location>
</feature>
<evidence type="ECO:0000313" key="2">
    <source>
        <dbReference type="EMBL" id="SQB15817.1"/>
    </source>
</evidence>
<dbReference type="Proteomes" id="UP000251853">
    <property type="component" value="Unassembled WGS sequence"/>
</dbReference>
<reference evidence="2 3" key="1">
    <citation type="submission" date="2018-06" db="EMBL/GenBank/DDBJ databases">
        <authorList>
            <consortium name="Pathogen Informatics"/>
            <person name="Doyle S."/>
        </authorList>
    </citation>
    <scope>NUCLEOTIDE SEQUENCE [LARGE SCALE GENOMIC DNA]</scope>
    <source>
        <strain evidence="2 3">NCTC11224</strain>
    </source>
</reference>
<organism evidence="2 3">
    <name type="scientific">Enterocloster clostridioformis</name>
    <dbReference type="NCBI Taxonomy" id="1531"/>
    <lineage>
        <taxon>Bacteria</taxon>
        <taxon>Bacillati</taxon>
        <taxon>Bacillota</taxon>
        <taxon>Clostridia</taxon>
        <taxon>Lachnospirales</taxon>
        <taxon>Lachnospiraceae</taxon>
        <taxon>Enterocloster</taxon>
    </lineage>
</organism>
<dbReference type="AlphaFoldDB" id="A0A2X2UN50"/>
<sequence>MSTVNGSQLRHAMNQVHMKENFEEEIIMNVRTQIADGTYRRNSFKRNMVSAAACLLVIGTVSIPAYAGYLGLGSAITSDKVMARMQEVPEEEVQDIYNMVQYEQRSLHADQFNREYTKEEENRKEALRKEYENGRFPEGTLTLVDNAGQVVDSDKLVYARDTSCFYLPERALTDEEILQILDFNSKRDFALEQNPEVRKWIIEAIEEGAKLRQERGDGLLP</sequence>
<keyword evidence="1" id="KW-0812">Transmembrane</keyword>
<gene>
    <name evidence="2" type="ORF">NCTC11224_04904</name>
</gene>
<proteinExistence type="predicted"/>
<keyword evidence="1" id="KW-0472">Membrane</keyword>
<name>A0A2X2UN50_9FIRM</name>
<protein>
    <submittedName>
        <fullName evidence="2">Uncharacterized protein</fullName>
    </submittedName>
</protein>
<evidence type="ECO:0000313" key="3">
    <source>
        <dbReference type="Proteomes" id="UP000251853"/>
    </source>
</evidence>
<keyword evidence="3" id="KW-1185">Reference proteome</keyword>